<dbReference type="SFLD" id="SFLDG01129">
    <property type="entry name" value="C1.5:_HAD__Beta-PGM__Phosphata"/>
    <property type="match status" value="1"/>
</dbReference>
<dbReference type="InterPro" id="IPR036412">
    <property type="entry name" value="HAD-like_sf"/>
</dbReference>
<keyword evidence="1" id="KW-0378">Hydrolase</keyword>
<dbReference type="Gene3D" id="1.10.150.240">
    <property type="entry name" value="Putative phosphatase, domain 2"/>
    <property type="match status" value="1"/>
</dbReference>
<proteinExistence type="predicted"/>
<keyword evidence="2" id="KW-1185">Reference proteome</keyword>
<dbReference type="GO" id="GO:0008967">
    <property type="term" value="F:phosphoglycolate phosphatase activity"/>
    <property type="evidence" value="ECO:0007669"/>
    <property type="project" value="TreeGrafter"/>
</dbReference>
<dbReference type="NCBIfam" id="TIGR01509">
    <property type="entry name" value="HAD-SF-IA-v3"/>
    <property type="match status" value="1"/>
</dbReference>
<dbReference type="Proteomes" id="UP000268844">
    <property type="component" value="Unassembled WGS sequence"/>
</dbReference>
<dbReference type="InterPro" id="IPR050155">
    <property type="entry name" value="HAD-like_hydrolase_sf"/>
</dbReference>
<dbReference type="SFLD" id="SFLDG01135">
    <property type="entry name" value="C1.5.6:_HAD__Beta-PGM__Phospha"/>
    <property type="match status" value="1"/>
</dbReference>
<name>A0A447IGX7_9HYPH</name>
<dbReference type="EMBL" id="UZWD01000069">
    <property type="protein sequence ID" value="VDS06728.1"/>
    <property type="molecule type" value="Genomic_DNA"/>
</dbReference>
<dbReference type="Pfam" id="PF13419">
    <property type="entry name" value="HAD_2"/>
    <property type="match status" value="1"/>
</dbReference>
<organism evidence="1 2">
    <name type="scientific">Devosia equisanguinis</name>
    <dbReference type="NCBI Taxonomy" id="2490941"/>
    <lineage>
        <taxon>Bacteria</taxon>
        <taxon>Pseudomonadati</taxon>
        <taxon>Pseudomonadota</taxon>
        <taxon>Alphaproteobacteria</taxon>
        <taxon>Hyphomicrobiales</taxon>
        <taxon>Devosiaceae</taxon>
        <taxon>Devosia</taxon>
    </lineage>
</organism>
<protein>
    <submittedName>
        <fullName evidence="1">Pyrophosphatase PpaX</fullName>
        <ecNumber evidence="1">3.6.1.1</ecNumber>
    </submittedName>
</protein>
<dbReference type="AlphaFoldDB" id="A0A447IGX7"/>
<evidence type="ECO:0000313" key="2">
    <source>
        <dbReference type="Proteomes" id="UP000268844"/>
    </source>
</evidence>
<dbReference type="GO" id="GO:0006281">
    <property type="term" value="P:DNA repair"/>
    <property type="evidence" value="ECO:0007669"/>
    <property type="project" value="TreeGrafter"/>
</dbReference>
<reference evidence="1 2" key="1">
    <citation type="submission" date="2018-12" db="EMBL/GenBank/DDBJ databases">
        <authorList>
            <person name="Criscuolo A."/>
        </authorList>
    </citation>
    <scope>NUCLEOTIDE SEQUENCE [LARGE SCALE GENOMIC DNA]</scope>
    <source>
        <strain evidence="1">ACIP1116281</strain>
    </source>
</reference>
<dbReference type="RefSeq" id="WP_126152240.1">
    <property type="nucleotide sequence ID" value="NZ_JBHTMH010000001.1"/>
</dbReference>
<dbReference type="NCBIfam" id="TIGR01549">
    <property type="entry name" value="HAD-SF-IA-v1"/>
    <property type="match status" value="1"/>
</dbReference>
<dbReference type="InterPro" id="IPR023198">
    <property type="entry name" value="PGP-like_dom2"/>
</dbReference>
<dbReference type="InterPro" id="IPR006439">
    <property type="entry name" value="HAD-SF_hydro_IA"/>
</dbReference>
<evidence type="ECO:0000313" key="1">
    <source>
        <dbReference type="EMBL" id="VDS06728.1"/>
    </source>
</evidence>
<dbReference type="PANTHER" id="PTHR43434">
    <property type="entry name" value="PHOSPHOGLYCOLATE PHOSPHATASE"/>
    <property type="match status" value="1"/>
</dbReference>
<dbReference type="InterPro" id="IPR023214">
    <property type="entry name" value="HAD_sf"/>
</dbReference>
<dbReference type="Gene3D" id="3.40.50.1000">
    <property type="entry name" value="HAD superfamily/HAD-like"/>
    <property type="match status" value="1"/>
</dbReference>
<dbReference type="OrthoDB" id="9797743at2"/>
<dbReference type="GO" id="GO:0005829">
    <property type="term" value="C:cytosol"/>
    <property type="evidence" value="ECO:0007669"/>
    <property type="project" value="TreeGrafter"/>
</dbReference>
<dbReference type="SUPFAM" id="SSF56784">
    <property type="entry name" value="HAD-like"/>
    <property type="match status" value="1"/>
</dbReference>
<sequence length="221" mass="23619">MKLVMFDMDGTLIDTEALISEHMATTFAGAGLRPPTPAEARRVIGLSLPKAMARLLGTDDTALAEKLAEDYRGHYRASLVAAEGREGLFPGAREALDLLRSRADTLLGIATGKGLNGVHRLTQLHGIADHFVTLQTPDHNPSKPHPGMMLRAMAETGADARDTVIIGDTTFDIEMGKAAGTRAIGVTWGYHHPDELRAAGADRIVETYADLPAAIDSILES</sequence>
<accession>A0A447IGX7</accession>
<dbReference type="EC" id="3.6.1.1" evidence="1"/>
<dbReference type="GO" id="GO:0004427">
    <property type="term" value="F:inorganic diphosphate phosphatase activity"/>
    <property type="evidence" value="ECO:0007669"/>
    <property type="project" value="UniProtKB-EC"/>
</dbReference>
<dbReference type="InterPro" id="IPR041492">
    <property type="entry name" value="HAD_2"/>
</dbReference>
<dbReference type="SFLD" id="SFLDS00003">
    <property type="entry name" value="Haloacid_Dehalogenase"/>
    <property type="match status" value="1"/>
</dbReference>
<dbReference type="PANTHER" id="PTHR43434:SF24">
    <property type="entry name" value="HYDROLASE-RELATED"/>
    <property type="match status" value="1"/>
</dbReference>
<gene>
    <name evidence="1" type="primary">ppaX</name>
    <name evidence="1" type="ORF">DEVEQU_03893</name>
</gene>